<organism evidence="2 3">
    <name type="scientific">Luteococcus japonicus LSP_Lj1</name>
    <dbReference type="NCBI Taxonomy" id="1255658"/>
    <lineage>
        <taxon>Bacteria</taxon>
        <taxon>Bacillati</taxon>
        <taxon>Actinomycetota</taxon>
        <taxon>Actinomycetes</taxon>
        <taxon>Propionibacteriales</taxon>
        <taxon>Propionibacteriaceae</taxon>
        <taxon>Luteococcus</taxon>
    </lineage>
</organism>
<evidence type="ECO:0000256" key="1">
    <source>
        <dbReference type="SAM" id="MobiDB-lite"/>
    </source>
</evidence>
<protein>
    <submittedName>
        <fullName evidence="2">Uncharacterized protein</fullName>
    </submittedName>
</protein>
<dbReference type="Proteomes" id="UP000188342">
    <property type="component" value="Unassembled WGS sequence"/>
</dbReference>
<reference evidence="2 3" key="1">
    <citation type="submission" date="2017-02" db="EMBL/GenBank/DDBJ databases">
        <authorList>
            <person name="Peterson S.W."/>
        </authorList>
    </citation>
    <scope>NUCLEOTIDE SEQUENCE [LARGE SCALE GENOMIC DNA]</scope>
    <source>
        <strain evidence="2 3">LSP_Lj1</strain>
    </source>
</reference>
<name>A0A1R4KKR3_9ACTN</name>
<keyword evidence="3" id="KW-1185">Reference proteome</keyword>
<sequence>MHRTYRESEGTPTAGDPGRKKVIMTDPLSFWQIQQQIIDSTEDDWHHIGCWGGGGPSFRESSDGRFYHHMVAAYMPDPRLTLAWGVNIDGDDSSMERRTSWSEDFSDPKMTAHYCDVFWCGSLIERVAYYNVDGGRHMVPEFNGDEDGPKTVKPFPHALIRLIAHLELPRPEWKYTLERVGITAPEGL</sequence>
<evidence type="ECO:0000313" key="3">
    <source>
        <dbReference type="Proteomes" id="UP000188342"/>
    </source>
</evidence>
<dbReference type="STRING" id="1255658.FM114_15480"/>
<dbReference type="AlphaFoldDB" id="A0A1R4KKR3"/>
<accession>A0A1R4KKR3</accession>
<evidence type="ECO:0000313" key="2">
    <source>
        <dbReference type="EMBL" id="SJN44940.1"/>
    </source>
</evidence>
<dbReference type="EMBL" id="FUKQ01000060">
    <property type="protein sequence ID" value="SJN44940.1"/>
    <property type="molecule type" value="Genomic_DNA"/>
</dbReference>
<feature type="region of interest" description="Disordered" evidence="1">
    <location>
        <begin position="1"/>
        <end position="21"/>
    </location>
</feature>
<gene>
    <name evidence="2" type="ORF">FM114_15480</name>
</gene>
<proteinExistence type="predicted"/>